<dbReference type="EMBL" id="JACHOO010000019">
    <property type="protein sequence ID" value="MBB5755284.1"/>
    <property type="molecule type" value="Genomic_DNA"/>
</dbReference>
<evidence type="ECO:0000313" key="1">
    <source>
        <dbReference type="EMBL" id="MBB5755284.1"/>
    </source>
</evidence>
<proteinExistence type="predicted"/>
<comment type="caution">
    <text evidence="1">The sequence shown here is derived from an EMBL/GenBank/DDBJ whole genome shotgun (WGS) entry which is preliminary data.</text>
</comment>
<gene>
    <name evidence="1" type="ORF">GGQ63_004387</name>
</gene>
<evidence type="ECO:0000313" key="2">
    <source>
        <dbReference type="Proteomes" id="UP000523821"/>
    </source>
</evidence>
<sequence length="86" mass="8852">MNARALTGAALAAALKRAAEPAVRAGRERAAARLGAAIDPAIERRRTADGIAFAAPGLFAREHGGFGLEAAPVLAPAIARLRERRA</sequence>
<reference evidence="1 2" key="1">
    <citation type="submission" date="2020-08" db="EMBL/GenBank/DDBJ databases">
        <title>Genomic Encyclopedia of Type Strains, Phase IV (KMG-IV): sequencing the most valuable type-strain genomes for metagenomic binning, comparative biology and taxonomic classification.</title>
        <authorList>
            <person name="Goeker M."/>
        </authorList>
    </citation>
    <scope>NUCLEOTIDE SEQUENCE [LARGE SCALE GENOMIC DNA]</scope>
    <source>
        <strain evidence="1 2">DSM 16268</strain>
    </source>
</reference>
<dbReference type="Proteomes" id="UP000523821">
    <property type="component" value="Unassembled WGS sequence"/>
</dbReference>
<protein>
    <submittedName>
        <fullName evidence="1">Uncharacterized protein</fullName>
    </submittedName>
</protein>
<dbReference type="AlphaFoldDB" id="A0A7W9FR01"/>
<dbReference type="RefSeq" id="WP_183858716.1">
    <property type="nucleotide sequence ID" value="NZ_JACHOO010000019.1"/>
</dbReference>
<name>A0A7W9FR01_9HYPH</name>
<organism evidence="1 2">
    <name type="scientific">Prosthecomicrobium pneumaticum</name>
    <dbReference type="NCBI Taxonomy" id="81895"/>
    <lineage>
        <taxon>Bacteria</taxon>
        <taxon>Pseudomonadati</taxon>
        <taxon>Pseudomonadota</taxon>
        <taxon>Alphaproteobacteria</taxon>
        <taxon>Hyphomicrobiales</taxon>
        <taxon>Kaistiaceae</taxon>
        <taxon>Prosthecomicrobium</taxon>
    </lineage>
</organism>
<keyword evidence="2" id="KW-1185">Reference proteome</keyword>
<accession>A0A7W9FR01</accession>